<gene>
    <name evidence="1" type="ORF">RPERSI_LOCUS33260</name>
</gene>
<accession>A0ACA9SS70</accession>
<comment type="caution">
    <text evidence="1">The sequence shown here is derived from an EMBL/GenBank/DDBJ whole genome shotgun (WGS) entry which is preliminary data.</text>
</comment>
<evidence type="ECO:0000313" key="1">
    <source>
        <dbReference type="EMBL" id="CAG8844554.1"/>
    </source>
</evidence>
<dbReference type="EMBL" id="CAJVQC010143163">
    <property type="protein sequence ID" value="CAG8844554.1"/>
    <property type="molecule type" value="Genomic_DNA"/>
</dbReference>
<proteinExistence type="predicted"/>
<keyword evidence="2" id="KW-1185">Reference proteome</keyword>
<reference evidence="1" key="1">
    <citation type="submission" date="2021-06" db="EMBL/GenBank/DDBJ databases">
        <authorList>
            <person name="Kallberg Y."/>
            <person name="Tangrot J."/>
            <person name="Rosling A."/>
        </authorList>
    </citation>
    <scope>NUCLEOTIDE SEQUENCE</scope>
    <source>
        <strain evidence="1">MA461A</strain>
    </source>
</reference>
<evidence type="ECO:0000313" key="2">
    <source>
        <dbReference type="Proteomes" id="UP000789920"/>
    </source>
</evidence>
<name>A0ACA9SS70_9GLOM</name>
<feature type="non-terminal residue" evidence="1">
    <location>
        <position position="1"/>
    </location>
</feature>
<sequence>PDHKVKPEFLEEIKQSDATLVDLKTLLQKEPKDIITYIARFVYNQLPDTGDEKNKQKTQKKRRIAKKLNKSNESELKEEELNESLYKIEIGEMILDSKFYKADLTEITTTEEEGQTTDIPEDSEEDDKE</sequence>
<dbReference type="Proteomes" id="UP000789920">
    <property type="component" value="Unassembled WGS sequence"/>
</dbReference>
<protein>
    <submittedName>
        <fullName evidence="1">10758_t:CDS:1</fullName>
    </submittedName>
</protein>
<organism evidence="1 2">
    <name type="scientific">Racocetra persica</name>
    <dbReference type="NCBI Taxonomy" id="160502"/>
    <lineage>
        <taxon>Eukaryota</taxon>
        <taxon>Fungi</taxon>
        <taxon>Fungi incertae sedis</taxon>
        <taxon>Mucoromycota</taxon>
        <taxon>Glomeromycotina</taxon>
        <taxon>Glomeromycetes</taxon>
        <taxon>Diversisporales</taxon>
        <taxon>Gigasporaceae</taxon>
        <taxon>Racocetra</taxon>
    </lineage>
</organism>